<dbReference type="EMBL" id="CP129113">
    <property type="protein sequence ID" value="WLV25032.1"/>
    <property type="molecule type" value="Genomic_DNA"/>
</dbReference>
<comment type="subcellular location">
    <subcellularLocation>
        <location evidence="1">Cell membrane</location>
    </subcellularLocation>
</comment>
<keyword evidence="7" id="KW-0812">Transmembrane</keyword>
<dbReference type="Gene3D" id="1.10.287.950">
    <property type="entry name" value="Methyl-accepting chemotaxis protein"/>
    <property type="match status" value="1"/>
</dbReference>
<accession>A0ABY9KWB2</accession>
<feature type="domain" description="HAMP" evidence="9">
    <location>
        <begin position="302"/>
        <end position="355"/>
    </location>
</feature>
<dbReference type="Pfam" id="PF00015">
    <property type="entry name" value="MCPsignal"/>
    <property type="match status" value="1"/>
</dbReference>
<keyword evidence="11" id="KW-1185">Reference proteome</keyword>
<evidence type="ECO:0000256" key="2">
    <source>
        <dbReference type="ARBA" id="ARBA00022475"/>
    </source>
</evidence>
<feature type="domain" description="Methyl-accepting transducer" evidence="8">
    <location>
        <begin position="374"/>
        <end position="624"/>
    </location>
</feature>
<feature type="transmembrane region" description="Helical" evidence="7">
    <location>
        <begin position="12"/>
        <end position="35"/>
    </location>
</feature>
<keyword evidence="2" id="KW-1003">Cell membrane</keyword>
<dbReference type="SUPFAM" id="SSF103190">
    <property type="entry name" value="Sensory domain-like"/>
    <property type="match status" value="1"/>
</dbReference>
<keyword evidence="4 6" id="KW-0807">Transducer</keyword>
<dbReference type="PANTHER" id="PTHR32089">
    <property type="entry name" value="METHYL-ACCEPTING CHEMOTAXIS PROTEIN MCPB"/>
    <property type="match status" value="1"/>
</dbReference>
<dbReference type="CDD" id="cd06225">
    <property type="entry name" value="HAMP"/>
    <property type="match status" value="1"/>
</dbReference>
<dbReference type="InterPro" id="IPR029150">
    <property type="entry name" value="dCache_3"/>
</dbReference>
<dbReference type="RefSeq" id="WP_348028663.1">
    <property type="nucleotide sequence ID" value="NZ_CP129113.1"/>
</dbReference>
<evidence type="ECO:0000256" key="3">
    <source>
        <dbReference type="ARBA" id="ARBA00023136"/>
    </source>
</evidence>
<dbReference type="InterPro" id="IPR029151">
    <property type="entry name" value="Sensor-like_sf"/>
</dbReference>
<dbReference type="Proteomes" id="UP001180087">
    <property type="component" value="Chromosome"/>
</dbReference>
<dbReference type="Pfam" id="PF00672">
    <property type="entry name" value="HAMP"/>
    <property type="match status" value="1"/>
</dbReference>
<proteinExistence type="inferred from homology"/>
<dbReference type="InterPro" id="IPR003660">
    <property type="entry name" value="HAMP_dom"/>
</dbReference>
<keyword evidence="7" id="KW-1133">Transmembrane helix</keyword>
<dbReference type="Pfam" id="PF14827">
    <property type="entry name" value="dCache_3"/>
    <property type="match status" value="1"/>
</dbReference>
<keyword evidence="3 7" id="KW-0472">Membrane</keyword>
<reference evidence="10" key="1">
    <citation type="submission" date="2023-06" db="EMBL/GenBank/DDBJ databases">
        <title>A Treasure from Seagulls: Isolation and Description of Aciduricobacillus qingdaonensis gen. nov., sp. nov., a Rare Obligately Uric Acid-utilizing Member in the Family Bacillaceae.</title>
        <authorList>
            <person name="Liu W."/>
            <person name="Wang B."/>
        </authorList>
    </citation>
    <scope>NUCLEOTIDE SEQUENCE</scope>
    <source>
        <strain evidence="10">44XB</strain>
    </source>
</reference>
<dbReference type="PROSITE" id="PS50111">
    <property type="entry name" value="CHEMOTAXIS_TRANSDUC_2"/>
    <property type="match status" value="1"/>
</dbReference>
<organism evidence="10 11">
    <name type="scientific">Aciduricibacillus chroicocephali</name>
    <dbReference type="NCBI Taxonomy" id="3054939"/>
    <lineage>
        <taxon>Bacteria</taxon>
        <taxon>Bacillati</taxon>
        <taxon>Bacillota</taxon>
        <taxon>Bacilli</taxon>
        <taxon>Bacillales</taxon>
        <taxon>Bacillaceae</taxon>
        <taxon>Aciduricibacillus</taxon>
    </lineage>
</organism>
<evidence type="ECO:0000256" key="1">
    <source>
        <dbReference type="ARBA" id="ARBA00004236"/>
    </source>
</evidence>
<name>A0ABY9KWB2_9BACI</name>
<dbReference type="Gene3D" id="3.30.450.20">
    <property type="entry name" value="PAS domain"/>
    <property type="match status" value="1"/>
</dbReference>
<dbReference type="InterPro" id="IPR004089">
    <property type="entry name" value="MCPsignal_dom"/>
</dbReference>
<dbReference type="SMART" id="SM00283">
    <property type="entry name" value="MA"/>
    <property type="match status" value="1"/>
</dbReference>
<feature type="transmembrane region" description="Helical" evidence="7">
    <location>
        <begin position="281"/>
        <end position="300"/>
    </location>
</feature>
<evidence type="ECO:0000256" key="4">
    <source>
        <dbReference type="ARBA" id="ARBA00023224"/>
    </source>
</evidence>
<evidence type="ECO:0000256" key="6">
    <source>
        <dbReference type="PROSITE-ProRule" id="PRU00284"/>
    </source>
</evidence>
<sequence>MKQIMNMKRLSIKLLIAFLAIAIIPLFATLLFFYYSAEKGFQQLADKDQDETNDAVDAYMSTVADDLLRLTEQYASKGQFVNSFSKNDREKLLKQSLGDFKRLKQEQHVDVFEFGRVDGKVFLRDHNPEKYNDDKSDKPAIQTALSGDTIAGFEFGNSGLAIRAFAPIYQGNKIIGTLQTGIDESFISNLQKSMPNVELNFYDDAGKVMISSDSSKIGESFKKAEIIRKVSEGKKASDNTRSSLQSYLPLKDPTGTQVIGMIGIKKDISTIAATEQKLMKISLAAIAILLVLVTFTAIRMSRSISKPVRKVAKFMKTIAEGDLRSSLERTDRKDEIGTLFNTAILLRDNLQQVVCLIAEASEQVQEKSEEMLQSGSEMLNGSNQTAAAMIEATEAADIQANTISKMSLDLINVHERTEKASTNGLEIAAASQNLLSLTEKGNVMMEESISQMDKADSLVKESMEQVEKLNGQTQEIGRLVSMIQKISEQTRLLALNATIEATRAGEKGKGFAVVAAEVGKLSDQASSSTSEITEIAAAIQANASKAVDSLARSCSEVSEGKLQVHHTGTTYNSIRSSAHDILSEITELSEHLEIMREDSLGMKQASEQIATVAEEQASGAESVSASCLHSNQAVHDAAENAERLASLASDLQDRIAAFKR</sequence>
<evidence type="ECO:0000259" key="9">
    <source>
        <dbReference type="PROSITE" id="PS50885"/>
    </source>
</evidence>
<dbReference type="PANTHER" id="PTHR32089:SF112">
    <property type="entry name" value="LYSOZYME-LIKE PROTEIN-RELATED"/>
    <property type="match status" value="1"/>
</dbReference>
<dbReference type="SUPFAM" id="SSF58104">
    <property type="entry name" value="Methyl-accepting chemotaxis protein (MCP) signaling domain"/>
    <property type="match status" value="1"/>
</dbReference>
<evidence type="ECO:0000256" key="7">
    <source>
        <dbReference type="SAM" id="Phobius"/>
    </source>
</evidence>
<dbReference type="Gene3D" id="1.10.8.500">
    <property type="entry name" value="HAMP domain in histidine kinase"/>
    <property type="match status" value="1"/>
</dbReference>
<gene>
    <name evidence="10" type="ORF">QR721_01975</name>
</gene>
<evidence type="ECO:0000259" key="8">
    <source>
        <dbReference type="PROSITE" id="PS50111"/>
    </source>
</evidence>
<protein>
    <submittedName>
        <fullName evidence="10">Methyl-accepting chemotaxis protein</fullName>
    </submittedName>
</protein>
<comment type="similarity">
    <text evidence="5">Belongs to the methyl-accepting chemotaxis (MCP) protein family.</text>
</comment>
<dbReference type="PROSITE" id="PS50885">
    <property type="entry name" value="HAMP"/>
    <property type="match status" value="1"/>
</dbReference>
<evidence type="ECO:0000256" key="5">
    <source>
        <dbReference type="ARBA" id="ARBA00029447"/>
    </source>
</evidence>
<evidence type="ECO:0000313" key="11">
    <source>
        <dbReference type="Proteomes" id="UP001180087"/>
    </source>
</evidence>
<evidence type="ECO:0000313" key="10">
    <source>
        <dbReference type="EMBL" id="WLV25032.1"/>
    </source>
</evidence>